<keyword evidence="2" id="KW-1185">Reference proteome</keyword>
<comment type="caution">
    <text evidence="1">The sequence shown here is derived from an EMBL/GenBank/DDBJ whole genome shotgun (WGS) entry which is preliminary data.</text>
</comment>
<sequence length="35" mass="4486">MWKEHYSEVKVESRKYKVVRNKKIENRVKRIDFFD</sequence>
<evidence type="ECO:0000313" key="1">
    <source>
        <dbReference type="EMBL" id="TDS15477.1"/>
    </source>
</evidence>
<gene>
    <name evidence="1" type="ORF">DFQ03_2118</name>
</gene>
<proteinExistence type="predicted"/>
<organism evidence="1 2">
    <name type="scientific">Maribacter caenipelagi</name>
    <dbReference type="NCBI Taxonomy" id="1447781"/>
    <lineage>
        <taxon>Bacteria</taxon>
        <taxon>Pseudomonadati</taxon>
        <taxon>Bacteroidota</taxon>
        <taxon>Flavobacteriia</taxon>
        <taxon>Flavobacteriales</taxon>
        <taxon>Flavobacteriaceae</taxon>
        <taxon>Maribacter</taxon>
    </lineage>
</organism>
<name>A0A4R7D4N0_9FLAO</name>
<protein>
    <submittedName>
        <fullName evidence="1">Uncharacterized protein</fullName>
    </submittedName>
</protein>
<dbReference type="Proteomes" id="UP000295274">
    <property type="component" value="Unassembled WGS sequence"/>
</dbReference>
<accession>A0A4R7D4N0</accession>
<evidence type="ECO:0000313" key="2">
    <source>
        <dbReference type="Proteomes" id="UP000295274"/>
    </source>
</evidence>
<reference evidence="1 2" key="1">
    <citation type="submission" date="2019-03" db="EMBL/GenBank/DDBJ databases">
        <title>Genomic Encyclopedia of Type Strains, Phase III (KMG-III): the genomes of soil and plant-associated and newly described type strains.</title>
        <authorList>
            <person name="Whitman W."/>
        </authorList>
    </citation>
    <scope>NUCLEOTIDE SEQUENCE [LARGE SCALE GENOMIC DNA]</scope>
    <source>
        <strain evidence="1 2">CECT 8455</strain>
    </source>
</reference>
<dbReference type="AlphaFoldDB" id="A0A4R7D4N0"/>
<dbReference type="EMBL" id="SNZW01000014">
    <property type="protein sequence ID" value="TDS15477.1"/>
    <property type="molecule type" value="Genomic_DNA"/>
</dbReference>